<keyword evidence="1" id="KW-1133">Transmembrane helix</keyword>
<keyword evidence="1" id="KW-0812">Transmembrane</keyword>
<proteinExistence type="predicted"/>
<feature type="transmembrane region" description="Helical" evidence="1">
    <location>
        <begin position="119"/>
        <end position="142"/>
    </location>
</feature>
<accession>A0A212QKM6</accession>
<feature type="transmembrane region" description="Helical" evidence="1">
    <location>
        <begin position="76"/>
        <end position="99"/>
    </location>
</feature>
<dbReference type="EMBL" id="FYEK01000008">
    <property type="protein sequence ID" value="SNB59927.1"/>
    <property type="molecule type" value="Genomic_DNA"/>
</dbReference>
<dbReference type="PANTHER" id="PTHR37305">
    <property type="entry name" value="INTEGRAL MEMBRANE PROTEIN-RELATED"/>
    <property type="match status" value="1"/>
</dbReference>
<feature type="transmembrane region" description="Helical" evidence="1">
    <location>
        <begin position="12"/>
        <end position="31"/>
    </location>
</feature>
<dbReference type="InParanoid" id="A0A212QKM6"/>
<feature type="transmembrane region" description="Helical" evidence="1">
    <location>
        <begin position="238"/>
        <end position="255"/>
    </location>
</feature>
<keyword evidence="3" id="KW-1185">Reference proteome</keyword>
<protein>
    <submittedName>
        <fullName evidence="2">ABC-2 family transporter protein</fullName>
    </submittedName>
</protein>
<sequence>MKAVFRYTLSGFRWAVIGWGLGLGLLGAYLIPFYDTIFEQRAQWEELLRAYPRELLVFFGEVQDIADPPTYLHAEFFSWVPLFLGFFAILAGSALIAGLEEGGQLDLFLGQPVGRWSFFAARVLAFLVATVGILGLSYLGLILARPLSRHLGLGPWEMLTPFLSMFALLWLFGSLSLWLSLALPSRRMAAAVVGTFLVAGFFLTGFAQLDERLEPLARLSPFTYYQGGEAVRSLRVDWLLGLLIASLVFLILAGWQFQRKDLRVSGEGTWALPLPRSRGSA</sequence>
<dbReference type="PANTHER" id="PTHR37305:SF1">
    <property type="entry name" value="MEMBRANE PROTEIN"/>
    <property type="match status" value="1"/>
</dbReference>
<organism evidence="2 3">
    <name type="scientific">Thermoflexus hugenholtzii JAD2</name>
    <dbReference type="NCBI Taxonomy" id="877466"/>
    <lineage>
        <taxon>Bacteria</taxon>
        <taxon>Bacillati</taxon>
        <taxon>Chloroflexota</taxon>
        <taxon>Thermoflexia</taxon>
        <taxon>Thermoflexales</taxon>
        <taxon>Thermoflexaceae</taxon>
        <taxon>Thermoflexus</taxon>
    </lineage>
</organism>
<dbReference type="Pfam" id="PF12679">
    <property type="entry name" value="ABC2_membrane_2"/>
    <property type="match status" value="1"/>
</dbReference>
<evidence type="ECO:0000313" key="3">
    <source>
        <dbReference type="Proteomes" id="UP000197025"/>
    </source>
</evidence>
<evidence type="ECO:0000256" key="1">
    <source>
        <dbReference type="SAM" id="Phobius"/>
    </source>
</evidence>
<dbReference type="Proteomes" id="UP000197025">
    <property type="component" value="Unassembled WGS sequence"/>
</dbReference>
<evidence type="ECO:0000313" key="2">
    <source>
        <dbReference type="EMBL" id="SNB59927.1"/>
    </source>
</evidence>
<feature type="transmembrane region" description="Helical" evidence="1">
    <location>
        <begin position="162"/>
        <end position="181"/>
    </location>
</feature>
<dbReference type="RefSeq" id="WP_088570286.1">
    <property type="nucleotide sequence ID" value="NZ_FYEK01000008.1"/>
</dbReference>
<gene>
    <name evidence="2" type="ORF">SAMN02746019_00002720</name>
</gene>
<reference evidence="3" key="1">
    <citation type="submission" date="2017-06" db="EMBL/GenBank/DDBJ databases">
        <authorList>
            <person name="Varghese N."/>
            <person name="Submissions S."/>
        </authorList>
    </citation>
    <scope>NUCLEOTIDE SEQUENCE [LARGE SCALE GENOMIC DNA]</scope>
    <source>
        <strain evidence="3">JAD2</strain>
    </source>
</reference>
<dbReference type="GO" id="GO:0140359">
    <property type="term" value="F:ABC-type transporter activity"/>
    <property type="evidence" value="ECO:0007669"/>
    <property type="project" value="InterPro"/>
</dbReference>
<dbReference type="GO" id="GO:0005886">
    <property type="term" value="C:plasma membrane"/>
    <property type="evidence" value="ECO:0007669"/>
    <property type="project" value="UniProtKB-SubCell"/>
</dbReference>
<keyword evidence="1" id="KW-0472">Membrane</keyword>
<feature type="transmembrane region" description="Helical" evidence="1">
    <location>
        <begin position="188"/>
        <end position="209"/>
    </location>
</feature>
<name>A0A212QKM6_9CHLR</name>
<dbReference type="AlphaFoldDB" id="A0A212QKM6"/>
<dbReference type="OrthoDB" id="138669at2"/>